<evidence type="ECO:0000313" key="1">
    <source>
        <dbReference type="EMBL" id="OEG70464.1"/>
    </source>
</evidence>
<dbReference type="EMBL" id="LNVX01000317">
    <property type="protein sequence ID" value="OEG70513.1"/>
    <property type="molecule type" value="Genomic_DNA"/>
</dbReference>
<sequence>MLLKRVHKRILVLTGGMSSSEENTDYYVGAVKAIYSADYKGNKIKRVNVNVPLAPMGVSGFKRMKEACGGTLSDISGNLQKTSYRGCKI</sequence>
<dbReference type="EMBL" id="LNVX01000327">
    <property type="protein sequence ID" value="OEG70464.1"/>
    <property type="molecule type" value="Genomic_DNA"/>
</dbReference>
<gene>
    <name evidence="2" type="ORF">ATZ36_04170</name>
    <name evidence="1" type="ORF">ATZ36_04305</name>
</gene>
<name>A0A1E5IJ60_ENDTX</name>
<comment type="caution">
    <text evidence="1">The sequence shown here is derived from an EMBL/GenBank/DDBJ whole genome shotgun (WGS) entry which is preliminary data.</text>
</comment>
<accession>A0A1E5IJ60</accession>
<evidence type="ECO:0000313" key="3">
    <source>
        <dbReference type="Proteomes" id="UP000095237"/>
    </source>
</evidence>
<organism evidence="1 3">
    <name type="scientific">Endomicrobium trichonymphae</name>
    <dbReference type="NCBI Taxonomy" id="1408204"/>
    <lineage>
        <taxon>Bacteria</taxon>
        <taxon>Pseudomonadati</taxon>
        <taxon>Elusimicrobiota</taxon>
        <taxon>Endomicrobiia</taxon>
        <taxon>Endomicrobiales</taxon>
        <taxon>Endomicrobiaceae</taxon>
        <taxon>Candidatus Endomicrobiellum</taxon>
    </lineage>
</organism>
<proteinExistence type="predicted"/>
<protein>
    <submittedName>
        <fullName evidence="1">Uncharacterized protein</fullName>
    </submittedName>
</protein>
<dbReference type="AlphaFoldDB" id="A0A1E5IJ60"/>
<reference evidence="1 3" key="1">
    <citation type="submission" date="2015-11" db="EMBL/GenBank/DDBJ databases">
        <title>Evidence for parallel genomic evolution in an endosymbiosis of termite gut flagellates.</title>
        <authorList>
            <person name="Zheng H."/>
        </authorList>
    </citation>
    <scope>NUCLEOTIDE SEQUENCE [LARGE SCALE GENOMIC DNA]</scope>
    <source>
        <strain evidence="1 3">CET450</strain>
    </source>
</reference>
<evidence type="ECO:0000313" key="2">
    <source>
        <dbReference type="EMBL" id="OEG70513.1"/>
    </source>
</evidence>
<keyword evidence="3" id="KW-1185">Reference proteome</keyword>
<dbReference type="Proteomes" id="UP000095237">
    <property type="component" value="Unassembled WGS sequence"/>
</dbReference>